<evidence type="ECO:0000313" key="1">
    <source>
        <dbReference type="EMBL" id="MBX17479.1"/>
    </source>
</evidence>
<reference evidence="1" key="1">
    <citation type="submission" date="2018-02" db="EMBL/GenBank/DDBJ databases">
        <title>Rhizophora mucronata_Transcriptome.</title>
        <authorList>
            <person name="Meera S.P."/>
            <person name="Sreeshan A."/>
            <person name="Augustine A."/>
        </authorList>
    </citation>
    <scope>NUCLEOTIDE SEQUENCE</scope>
    <source>
        <tissue evidence="1">Leaf</tissue>
    </source>
</reference>
<accession>A0A2P2LHM2</accession>
<organism evidence="1">
    <name type="scientific">Rhizophora mucronata</name>
    <name type="common">Asiatic mangrove</name>
    <dbReference type="NCBI Taxonomy" id="61149"/>
    <lineage>
        <taxon>Eukaryota</taxon>
        <taxon>Viridiplantae</taxon>
        <taxon>Streptophyta</taxon>
        <taxon>Embryophyta</taxon>
        <taxon>Tracheophyta</taxon>
        <taxon>Spermatophyta</taxon>
        <taxon>Magnoliopsida</taxon>
        <taxon>eudicotyledons</taxon>
        <taxon>Gunneridae</taxon>
        <taxon>Pentapetalae</taxon>
        <taxon>rosids</taxon>
        <taxon>fabids</taxon>
        <taxon>Malpighiales</taxon>
        <taxon>Rhizophoraceae</taxon>
        <taxon>Rhizophora</taxon>
    </lineage>
</organism>
<name>A0A2P2LHM2_RHIMU</name>
<proteinExistence type="predicted"/>
<dbReference type="AlphaFoldDB" id="A0A2P2LHM2"/>
<dbReference type="EMBL" id="GGEC01036995">
    <property type="protein sequence ID" value="MBX17479.1"/>
    <property type="molecule type" value="Transcribed_RNA"/>
</dbReference>
<sequence length="41" mass="4979">MHQLSTSQTPHRRERFDSIHLSRRVRWRNRGESGADDKARF</sequence>
<protein>
    <submittedName>
        <fullName evidence="1">Uncharacterized protein</fullName>
    </submittedName>
</protein>